<dbReference type="PROSITE" id="PS50011">
    <property type="entry name" value="PROTEIN_KINASE_DOM"/>
    <property type="match status" value="1"/>
</dbReference>
<gene>
    <name evidence="2" type="ORF">ATEG_04605</name>
</gene>
<dbReference type="InterPro" id="IPR011009">
    <property type="entry name" value="Kinase-like_dom_sf"/>
</dbReference>
<evidence type="ECO:0000259" key="1">
    <source>
        <dbReference type="PROSITE" id="PS50011"/>
    </source>
</evidence>
<dbReference type="OrthoDB" id="4185642at2759"/>
<evidence type="ECO:0000313" key="2">
    <source>
        <dbReference type="EMBL" id="EAU35052.1"/>
    </source>
</evidence>
<dbReference type="HOGENOM" id="CLU_076921_0_0_1"/>
<dbReference type="Proteomes" id="UP000007963">
    <property type="component" value="Unassembled WGS sequence"/>
</dbReference>
<dbReference type="eggNOG" id="ENOG502SU58">
    <property type="taxonomic scope" value="Eukaryota"/>
</dbReference>
<sequence length="213" mass="24644">MGSQDGLSQDLDPRNIDIKREISRSKASTIFELLICGKAHVMKVFHDNGDPGYTEKGRDLNRYRCELNAYRNLYRFGVCDRGFVPFFHGCIDRLDPSAFDPELEHFINDRYFPRAIVLEYLPNAERLNCVNYSEDLFRFAVDGIKEIHGARVHHHDIYPKNMLVVSGRRIVWIDFDVATSFDSMGRCEAAYCEYEVDLVKSFGKLLISKLAFD</sequence>
<dbReference type="RefSeq" id="XP_001213783.1">
    <property type="nucleotide sequence ID" value="XM_001213783.1"/>
</dbReference>
<dbReference type="Gene3D" id="1.10.510.10">
    <property type="entry name" value="Transferase(Phosphotransferase) domain 1"/>
    <property type="match status" value="1"/>
</dbReference>
<dbReference type="AlphaFoldDB" id="Q0CNX9"/>
<proteinExistence type="predicted"/>
<dbReference type="InterPro" id="IPR000719">
    <property type="entry name" value="Prot_kinase_dom"/>
</dbReference>
<reference evidence="3" key="1">
    <citation type="submission" date="2005-09" db="EMBL/GenBank/DDBJ databases">
        <title>Annotation of the Aspergillus terreus NIH2624 genome.</title>
        <authorList>
            <person name="Birren B.W."/>
            <person name="Lander E.S."/>
            <person name="Galagan J.E."/>
            <person name="Nusbaum C."/>
            <person name="Devon K."/>
            <person name="Henn M."/>
            <person name="Ma L.-J."/>
            <person name="Jaffe D.B."/>
            <person name="Butler J."/>
            <person name="Alvarez P."/>
            <person name="Gnerre S."/>
            <person name="Grabherr M."/>
            <person name="Kleber M."/>
            <person name="Mauceli E.W."/>
            <person name="Brockman W."/>
            <person name="Rounsley S."/>
            <person name="Young S.K."/>
            <person name="LaButti K."/>
            <person name="Pushparaj V."/>
            <person name="DeCaprio D."/>
            <person name="Crawford M."/>
            <person name="Koehrsen M."/>
            <person name="Engels R."/>
            <person name="Montgomery P."/>
            <person name="Pearson M."/>
            <person name="Howarth C."/>
            <person name="Larson L."/>
            <person name="Luoma S."/>
            <person name="White J."/>
            <person name="Alvarado L."/>
            <person name="Kodira C.D."/>
            <person name="Zeng Q."/>
            <person name="Oleary S."/>
            <person name="Yandava C."/>
            <person name="Denning D.W."/>
            <person name="Nierman W.C."/>
            <person name="Milne T."/>
            <person name="Madden K."/>
        </authorList>
    </citation>
    <scope>NUCLEOTIDE SEQUENCE [LARGE SCALE GENOMIC DNA]</scope>
    <source>
        <strain evidence="3">NIH 2624 / FGSC A1156</strain>
    </source>
</reference>
<protein>
    <recommendedName>
        <fullName evidence="1">Protein kinase domain-containing protein</fullName>
    </recommendedName>
</protein>
<name>Q0CNX9_ASPTN</name>
<organism evidence="2 3">
    <name type="scientific">Aspergillus terreus (strain NIH 2624 / FGSC A1156)</name>
    <dbReference type="NCBI Taxonomy" id="341663"/>
    <lineage>
        <taxon>Eukaryota</taxon>
        <taxon>Fungi</taxon>
        <taxon>Dikarya</taxon>
        <taxon>Ascomycota</taxon>
        <taxon>Pezizomycotina</taxon>
        <taxon>Eurotiomycetes</taxon>
        <taxon>Eurotiomycetidae</taxon>
        <taxon>Eurotiales</taxon>
        <taxon>Aspergillaceae</taxon>
        <taxon>Aspergillus</taxon>
        <taxon>Aspergillus subgen. Circumdati</taxon>
    </lineage>
</organism>
<feature type="domain" description="Protein kinase" evidence="1">
    <location>
        <begin position="16"/>
        <end position="213"/>
    </location>
</feature>
<dbReference type="SUPFAM" id="SSF56112">
    <property type="entry name" value="Protein kinase-like (PK-like)"/>
    <property type="match status" value="1"/>
</dbReference>
<dbReference type="OMA" id="DIYPKNM"/>
<accession>Q0CNX9</accession>
<dbReference type="STRING" id="341663.Q0CNX9"/>
<dbReference type="GO" id="GO:0004672">
    <property type="term" value="F:protein kinase activity"/>
    <property type="evidence" value="ECO:0007669"/>
    <property type="project" value="InterPro"/>
</dbReference>
<dbReference type="EMBL" id="CH476599">
    <property type="protein sequence ID" value="EAU35052.1"/>
    <property type="molecule type" value="Genomic_DNA"/>
</dbReference>
<dbReference type="GeneID" id="4320538"/>
<evidence type="ECO:0000313" key="3">
    <source>
        <dbReference type="Proteomes" id="UP000007963"/>
    </source>
</evidence>
<dbReference type="GO" id="GO:0005524">
    <property type="term" value="F:ATP binding"/>
    <property type="evidence" value="ECO:0007669"/>
    <property type="project" value="InterPro"/>
</dbReference>
<dbReference type="VEuPathDB" id="FungiDB:ATEG_04605"/>